<comment type="caution">
    <text evidence="2">The sequence shown here is derived from an EMBL/GenBank/DDBJ whole genome shotgun (WGS) entry which is preliminary data.</text>
</comment>
<dbReference type="EMBL" id="VDDA01000037">
    <property type="protein sequence ID" value="TNC07306.1"/>
    <property type="molecule type" value="Genomic_DNA"/>
</dbReference>
<dbReference type="Proteomes" id="UP000305267">
    <property type="component" value="Unassembled WGS sequence"/>
</dbReference>
<protein>
    <recommendedName>
        <fullName evidence="1">Transposase putative helix-turn-helix domain-containing protein</fullName>
    </recommendedName>
</protein>
<accession>A0A5C4L6J6</accession>
<dbReference type="Pfam" id="PF12323">
    <property type="entry name" value="HTH_OrfB_IS605"/>
    <property type="match status" value="1"/>
</dbReference>
<feature type="domain" description="Transposase putative helix-turn-helix" evidence="1">
    <location>
        <begin position="1"/>
        <end position="38"/>
    </location>
</feature>
<gene>
    <name evidence="2" type="ORF">FF100_32735</name>
</gene>
<name>A0A5C4L6J6_9HYPH</name>
<dbReference type="InterPro" id="IPR021027">
    <property type="entry name" value="Transposase_put_HTH"/>
</dbReference>
<dbReference type="OrthoDB" id="7593314at2"/>
<dbReference type="AlphaFoldDB" id="A0A5C4L6J6"/>
<evidence type="ECO:0000313" key="3">
    <source>
        <dbReference type="Proteomes" id="UP000305267"/>
    </source>
</evidence>
<proteinExistence type="predicted"/>
<reference evidence="2 3" key="1">
    <citation type="submission" date="2019-06" db="EMBL/GenBank/DDBJ databases">
        <title>Genome of Methylobacterium sp. 17Sr1-39.</title>
        <authorList>
            <person name="Seo T."/>
        </authorList>
    </citation>
    <scope>NUCLEOTIDE SEQUENCE [LARGE SCALE GENOMIC DNA]</scope>
    <source>
        <strain evidence="2 3">17Sr1-39</strain>
    </source>
</reference>
<dbReference type="RefSeq" id="WP_139040226.1">
    <property type="nucleotide sequence ID" value="NZ_VDDA01000037.1"/>
</dbReference>
<evidence type="ECO:0000259" key="1">
    <source>
        <dbReference type="Pfam" id="PF12323"/>
    </source>
</evidence>
<sequence>MISRGFRFKLDSTPEQDSLLRQFAGVCHLVYNLDLEQRVTWGPKYRISDVRQAAELT</sequence>
<evidence type="ECO:0000313" key="2">
    <source>
        <dbReference type="EMBL" id="TNC07306.1"/>
    </source>
</evidence>
<keyword evidence="3" id="KW-1185">Reference proteome</keyword>
<organism evidence="2 3">
    <name type="scientific">Methylobacterium terricola</name>
    <dbReference type="NCBI Taxonomy" id="2583531"/>
    <lineage>
        <taxon>Bacteria</taxon>
        <taxon>Pseudomonadati</taxon>
        <taxon>Pseudomonadota</taxon>
        <taxon>Alphaproteobacteria</taxon>
        <taxon>Hyphomicrobiales</taxon>
        <taxon>Methylobacteriaceae</taxon>
        <taxon>Methylobacterium</taxon>
    </lineage>
</organism>